<dbReference type="Proteomes" id="UP001497382">
    <property type="component" value="Unassembled WGS sequence"/>
</dbReference>
<evidence type="ECO:0000313" key="2">
    <source>
        <dbReference type="Proteomes" id="UP001497382"/>
    </source>
</evidence>
<sequence>MAGEETDSLTHSPQIEPQFLCNMYSAAAFVFQAAKEKQEARVHKDRPFSCENLRKGPFLPQALRRMIARSEKTGHLGVQPGRGRKSTISDVVEGVATTIVEKSMDNDIGCSRTING</sequence>
<dbReference type="EMBL" id="CAXIEN010000036">
    <property type="protein sequence ID" value="CAL1268836.1"/>
    <property type="molecule type" value="Genomic_DNA"/>
</dbReference>
<reference evidence="1 2" key="1">
    <citation type="submission" date="2024-04" db="EMBL/GenBank/DDBJ databases">
        <authorList>
            <person name="Rising A."/>
            <person name="Reimegard J."/>
            <person name="Sonavane S."/>
            <person name="Akerstrom W."/>
            <person name="Nylinder S."/>
            <person name="Hedman E."/>
            <person name="Kallberg Y."/>
        </authorList>
    </citation>
    <scope>NUCLEOTIDE SEQUENCE [LARGE SCALE GENOMIC DNA]</scope>
</reference>
<evidence type="ECO:0000313" key="1">
    <source>
        <dbReference type="EMBL" id="CAL1268836.1"/>
    </source>
</evidence>
<organism evidence="1 2">
    <name type="scientific">Larinioides sclopetarius</name>
    <dbReference type="NCBI Taxonomy" id="280406"/>
    <lineage>
        <taxon>Eukaryota</taxon>
        <taxon>Metazoa</taxon>
        <taxon>Ecdysozoa</taxon>
        <taxon>Arthropoda</taxon>
        <taxon>Chelicerata</taxon>
        <taxon>Arachnida</taxon>
        <taxon>Araneae</taxon>
        <taxon>Araneomorphae</taxon>
        <taxon>Entelegynae</taxon>
        <taxon>Araneoidea</taxon>
        <taxon>Araneidae</taxon>
        <taxon>Larinioides</taxon>
    </lineage>
</organism>
<keyword evidence="2" id="KW-1185">Reference proteome</keyword>
<comment type="caution">
    <text evidence="1">The sequence shown here is derived from an EMBL/GenBank/DDBJ whole genome shotgun (WGS) entry which is preliminary data.</text>
</comment>
<name>A0AAV1ZB62_9ARAC</name>
<gene>
    <name evidence="1" type="ORF">LARSCL_LOCUS4405</name>
</gene>
<proteinExistence type="predicted"/>
<protein>
    <submittedName>
        <fullName evidence="1">Uncharacterized protein</fullName>
    </submittedName>
</protein>
<accession>A0AAV1ZB62</accession>
<dbReference type="AlphaFoldDB" id="A0AAV1ZB62"/>